<evidence type="ECO:0000259" key="1">
    <source>
        <dbReference type="Pfam" id="PF00329"/>
    </source>
</evidence>
<feature type="domain" description="NADH:ubiquinone oxidoreductase 30kDa subunit" evidence="1">
    <location>
        <begin position="7"/>
        <end position="107"/>
    </location>
</feature>
<proteinExistence type="predicted"/>
<dbReference type="GO" id="GO:0008137">
    <property type="term" value="F:NADH dehydrogenase (ubiquinone) activity"/>
    <property type="evidence" value="ECO:0007669"/>
    <property type="project" value="InterPro"/>
</dbReference>
<dbReference type="InterPro" id="IPR037232">
    <property type="entry name" value="NADH_quin_OxRdtase_su_C/D-like"/>
</dbReference>
<dbReference type="AlphaFoldDB" id="A0A151B761"/>
<organism evidence="2 3">
    <name type="scientific">Clostridium tepidiprofundi DSM 19306</name>
    <dbReference type="NCBI Taxonomy" id="1121338"/>
    <lineage>
        <taxon>Bacteria</taxon>
        <taxon>Bacillati</taxon>
        <taxon>Bacillota</taxon>
        <taxon>Clostridia</taxon>
        <taxon>Eubacteriales</taxon>
        <taxon>Clostridiaceae</taxon>
        <taxon>Clostridium</taxon>
    </lineage>
</organism>
<dbReference type="Proteomes" id="UP000075531">
    <property type="component" value="Unassembled WGS sequence"/>
</dbReference>
<comment type="caution">
    <text evidence="2">The sequence shown here is derived from an EMBL/GenBank/DDBJ whole genome shotgun (WGS) entry which is preliminary data.</text>
</comment>
<accession>A0A151B761</accession>
<name>A0A151B761_9CLOT</name>
<reference evidence="2 3" key="1">
    <citation type="submission" date="2016-02" db="EMBL/GenBank/DDBJ databases">
        <title>Genome sequence of Clostridium tepidiprofundi DSM 19306.</title>
        <authorList>
            <person name="Poehlein A."/>
            <person name="Daniel R."/>
        </authorList>
    </citation>
    <scope>NUCLEOTIDE SEQUENCE [LARGE SCALE GENOMIC DNA]</scope>
    <source>
        <strain evidence="2 3">DSM 19306</strain>
    </source>
</reference>
<dbReference type="Pfam" id="PF00329">
    <property type="entry name" value="Complex1_30kDa"/>
    <property type="match status" value="1"/>
</dbReference>
<evidence type="ECO:0000313" key="3">
    <source>
        <dbReference type="Proteomes" id="UP000075531"/>
    </source>
</evidence>
<protein>
    <submittedName>
        <fullName evidence="2">Respiratory-chain NADH dehydrogenase, 30 Kd subunit</fullName>
    </submittedName>
</protein>
<sequence length="133" mass="15167">MENSGIVKISREELLPLAEKMSNEKRRLIIMNGYIDKDGNNVVVYNFDVDGQIITYECRGCSTLPTVTHIFKGAAQWCEEEISEMMPIEFEGLDKSGRLFLPEEFDGTGQILVMPIDDLKKINENKGRDYSNQ</sequence>
<dbReference type="SUPFAM" id="SSF143243">
    <property type="entry name" value="Nqo5-like"/>
    <property type="match status" value="1"/>
</dbReference>
<keyword evidence="3" id="KW-1185">Reference proteome</keyword>
<dbReference type="InterPro" id="IPR001268">
    <property type="entry name" value="NADH_UbQ_OxRdtase_30kDa_su"/>
</dbReference>
<evidence type="ECO:0000313" key="2">
    <source>
        <dbReference type="EMBL" id="KYH35630.1"/>
    </source>
</evidence>
<dbReference type="OrthoDB" id="1907438at2"/>
<gene>
    <name evidence="2" type="ORF">CLTEP_00230</name>
</gene>
<dbReference type="RefSeq" id="WP_066820717.1">
    <property type="nucleotide sequence ID" value="NZ_LTBA01000001.1"/>
</dbReference>
<dbReference type="Gene3D" id="3.30.460.80">
    <property type="entry name" value="NADH:ubiquinone oxidoreductase, 30kDa subunit"/>
    <property type="match status" value="1"/>
</dbReference>
<dbReference type="PATRIC" id="fig|1121338.3.peg.24"/>
<dbReference type="STRING" id="1121338.CLTEP_00230"/>
<dbReference type="EMBL" id="LTBA01000001">
    <property type="protein sequence ID" value="KYH35630.1"/>
    <property type="molecule type" value="Genomic_DNA"/>
</dbReference>